<dbReference type="EMBL" id="JADCLJ010000006">
    <property type="protein sequence ID" value="MBE4906806.1"/>
    <property type="molecule type" value="Genomic_DNA"/>
</dbReference>
<keyword evidence="1" id="KW-1133">Transmembrane helix</keyword>
<keyword evidence="1" id="KW-0812">Transmembrane</keyword>
<evidence type="ECO:0000256" key="1">
    <source>
        <dbReference type="SAM" id="Phobius"/>
    </source>
</evidence>
<keyword evidence="3" id="KW-1185">Reference proteome</keyword>
<accession>A0ABR9QE81</accession>
<organism evidence="2 3">
    <name type="scientific">Litchfieldia luteola</name>
    <dbReference type="NCBI Taxonomy" id="682179"/>
    <lineage>
        <taxon>Bacteria</taxon>
        <taxon>Bacillati</taxon>
        <taxon>Bacillota</taxon>
        <taxon>Bacilli</taxon>
        <taxon>Bacillales</taxon>
        <taxon>Bacillaceae</taxon>
        <taxon>Litchfieldia</taxon>
    </lineage>
</organism>
<reference evidence="2 3" key="1">
    <citation type="submission" date="2020-10" db="EMBL/GenBank/DDBJ databases">
        <title>Bacillus sp. HD4P25, an endophyte from a halophyte.</title>
        <authorList>
            <person name="Sun J.-Q."/>
        </authorList>
    </citation>
    <scope>NUCLEOTIDE SEQUENCE [LARGE SCALE GENOMIC DNA]</scope>
    <source>
        <strain evidence="2 3">YIM 93174</strain>
    </source>
</reference>
<name>A0ABR9QE81_9BACI</name>
<dbReference type="Pfam" id="PF17280">
    <property type="entry name" value="DUF5345"/>
    <property type="match status" value="1"/>
</dbReference>
<dbReference type="InterPro" id="IPR035238">
    <property type="entry name" value="DUF5345"/>
</dbReference>
<protein>
    <submittedName>
        <fullName evidence="2">YxlC family protein</fullName>
    </submittedName>
</protein>
<gene>
    <name evidence="2" type="ORF">IMZ08_01880</name>
</gene>
<evidence type="ECO:0000313" key="3">
    <source>
        <dbReference type="Proteomes" id="UP001516662"/>
    </source>
</evidence>
<feature type="transmembrane region" description="Helical" evidence="1">
    <location>
        <begin position="90"/>
        <end position="108"/>
    </location>
</feature>
<dbReference type="RefSeq" id="WP_193534296.1">
    <property type="nucleotide sequence ID" value="NZ_JADCLJ010000006.1"/>
</dbReference>
<feature type="transmembrane region" description="Helical" evidence="1">
    <location>
        <begin position="66"/>
        <end position="84"/>
    </location>
</feature>
<evidence type="ECO:0000313" key="2">
    <source>
        <dbReference type="EMBL" id="MBE4906806.1"/>
    </source>
</evidence>
<keyword evidence="1" id="KW-0472">Membrane</keyword>
<dbReference type="Proteomes" id="UP001516662">
    <property type="component" value="Unassembled WGS sequence"/>
</dbReference>
<proteinExistence type="predicted"/>
<sequence>MTEDKIIPLKKKQQQQDFDSNLIDKINKGLNQLDNTYQTYTPNVQWFEQMVIKEKEAARRRLVKELIIFFISAITILSLLVLTIFKAPVIFIVLQVIVTISLPLGVYIHHRKQVIIHDS</sequence>
<comment type="caution">
    <text evidence="2">The sequence shown here is derived from an EMBL/GenBank/DDBJ whole genome shotgun (WGS) entry which is preliminary data.</text>
</comment>